<evidence type="ECO:0000313" key="1">
    <source>
        <dbReference type="EMBL" id="KAJ6646237.1"/>
    </source>
</evidence>
<comment type="caution">
    <text evidence="1">The sequence shown here is derived from an EMBL/GenBank/DDBJ whole genome shotgun (WGS) entry which is preliminary data.</text>
</comment>
<accession>A0A9Q0S5K1</accession>
<reference evidence="1" key="1">
    <citation type="submission" date="2022-07" db="EMBL/GenBank/DDBJ databases">
        <authorList>
            <person name="Trinca V."/>
            <person name="Uliana J.V.C."/>
            <person name="Torres T.T."/>
            <person name="Ward R.J."/>
            <person name="Monesi N."/>
        </authorList>
    </citation>
    <scope>NUCLEOTIDE SEQUENCE</scope>
    <source>
        <strain evidence="1">HSMRA1968</strain>
        <tissue evidence="1">Whole embryos</tissue>
    </source>
</reference>
<proteinExistence type="predicted"/>
<dbReference type="AlphaFoldDB" id="A0A9Q0S5K1"/>
<dbReference type="EMBL" id="WJQU01000001">
    <property type="protein sequence ID" value="KAJ6646237.1"/>
    <property type="molecule type" value="Genomic_DNA"/>
</dbReference>
<keyword evidence="2" id="KW-1185">Reference proteome</keyword>
<gene>
    <name evidence="1" type="ORF">Bhyg_01448</name>
</gene>
<evidence type="ECO:0000313" key="2">
    <source>
        <dbReference type="Proteomes" id="UP001151699"/>
    </source>
</evidence>
<protein>
    <submittedName>
        <fullName evidence="1">Uncharacterized protein</fullName>
    </submittedName>
</protein>
<dbReference type="Proteomes" id="UP001151699">
    <property type="component" value="Chromosome A"/>
</dbReference>
<name>A0A9Q0S5K1_9DIPT</name>
<sequence length="118" mass="13424">MRCLTLIEVGVNIWQAWPILTYPPARSSLSLIVTHLYLVSHDHMSINVLPFGDCRFDKRNHIFYPTLGRNLEVSQFVACVIGVYQRTLKFCVNSGIALCEGYKEVFGVVQAACHYIFV</sequence>
<organism evidence="1 2">
    <name type="scientific">Pseudolycoriella hygida</name>
    <dbReference type="NCBI Taxonomy" id="35572"/>
    <lineage>
        <taxon>Eukaryota</taxon>
        <taxon>Metazoa</taxon>
        <taxon>Ecdysozoa</taxon>
        <taxon>Arthropoda</taxon>
        <taxon>Hexapoda</taxon>
        <taxon>Insecta</taxon>
        <taxon>Pterygota</taxon>
        <taxon>Neoptera</taxon>
        <taxon>Endopterygota</taxon>
        <taxon>Diptera</taxon>
        <taxon>Nematocera</taxon>
        <taxon>Sciaroidea</taxon>
        <taxon>Sciaridae</taxon>
        <taxon>Pseudolycoriella</taxon>
    </lineage>
</organism>